<organism evidence="2 3">
    <name type="scientific">Odoribacter splanchnicus</name>
    <dbReference type="NCBI Taxonomy" id="28118"/>
    <lineage>
        <taxon>Bacteria</taxon>
        <taxon>Pseudomonadati</taxon>
        <taxon>Bacteroidota</taxon>
        <taxon>Bacteroidia</taxon>
        <taxon>Bacteroidales</taxon>
        <taxon>Odoribacteraceae</taxon>
        <taxon>Odoribacter</taxon>
    </lineage>
</organism>
<evidence type="ECO:0008006" key="4">
    <source>
        <dbReference type="Google" id="ProtNLM"/>
    </source>
</evidence>
<dbReference type="PANTHER" id="PTHR35532:SF5">
    <property type="entry name" value="CARBOHYDRATE-BINDING DOMAIN-CONTAINING PROTEIN"/>
    <property type="match status" value="1"/>
</dbReference>
<evidence type="ECO:0000313" key="1">
    <source>
        <dbReference type="EMBL" id="MDB9224053.1"/>
    </source>
</evidence>
<proteinExistence type="predicted"/>
<accession>A0A412TRQ0</accession>
<evidence type="ECO:0000313" key="2">
    <source>
        <dbReference type="EMBL" id="RGU56429.1"/>
    </source>
</evidence>
<gene>
    <name evidence="2" type="ORF">DWW57_09245</name>
    <name evidence="1" type="ORF">PN645_13685</name>
</gene>
<sequence>MRKQFLFLLILVYLFSGCRKNPVLLEEVLAYSGANRPELEKVIAHYARNPEDSLKLRAAVFLIENMPGHYAMEGQVLEDYWAKLDTTPGVHYHVKKMMQTVPYHYPNYRKRMQVCEDVKSIRADYLISRIDQAFAQWKDRPWLKEIDYETFRDYLLPYRVENEPLDYWRDSVGIFRKRLDECLEWYDNSWWNMQKLAGFFFSFNNNLARPVIDSAFRDYSYDCVTTSMTELFAMRIIGIPAAIDFTPGFANHNGRHYWMMPIDNRINNADCIQLKLNTAAKVYRRTFAHQAIPDYTSKEYIPPFFLEPFNKDVTDLYLQTSEVDLELPKRPSGRYAYLAIFNDLKWLPVAWTTVRGKRVVFQNMGKQVVYLPVGYSQEEEMLPLAPPFVLYQDGSVHDLEIIKDSVQTMTLKRKYTSRSQSDSWTNGLLGARFECSDTIDFTTSDTVGIIEQQPGNHYSHIKIKNTMPERYWRFVPSIRNCQLAELVFRDAEGRVLTGRLIGPDVVRGEKLFDNDPLTYTYIDQWIGIDFGVPQAVSEIFYLPRNDANGIFPGDRYELFYYRFPEGWISAGKQTASDHTLVFHRVPAGTLYWLRNKTTGIEERIFTWEKGEARFW</sequence>
<protein>
    <recommendedName>
        <fullName evidence="4">Discoidin domain-containing protein</fullName>
    </recommendedName>
</protein>
<reference evidence="1" key="2">
    <citation type="submission" date="2023-01" db="EMBL/GenBank/DDBJ databases">
        <title>Human gut microbiome strain richness.</title>
        <authorList>
            <person name="Chen-Liaw A."/>
        </authorList>
    </citation>
    <scope>NUCLEOTIDE SEQUENCE</scope>
    <source>
        <strain evidence="1">RTP21484st1_B7_RTP21484_190118</strain>
    </source>
</reference>
<dbReference type="PANTHER" id="PTHR35532">
    <property type="entry name" value="SIMILAR TO POLYHYDROXYALKANOATE DEPOLYMERASE"/>
    <property type="match status" value="1"/>
</dbReference>
<dbReference type="EMBL" id="JAQMRD010000019">
    <property type="protein sequence ID" value="MDB9224053.1"/>
    <property type="molecule type" value="Genomic_DNA"/>
</dbReference>
<evidence type="ECO:0000313" key="3">
    <source>
        <dbReference type="Proteomes" id="UP000284243"/>
    </source>
</evidence>
<dbReference type="PROSITE" id="PS51257">
    <property type="entry name" value="PROKAR_LIPOPROTEIN"/>
    <property type="match status" value="1"/>
</dbReference>
<comment type="caution">
    <text evidence="2">The sequence shown here is derived from an EMBL/GenBank/DDBJ whole genome shotgun (WGS) entry which is preliminary data.</text>
</comment>
<dbReference type="Proteomes" id="UP001212263">
    <property type="component" value="Unassembled WGS sequence"/>
</dbReference>
<dbReference type="Proteomes" id="UP000284243">
    <property type="component" value="Unassembled WGS sequence"/>
</dbReference>
<dbReference type="AlphaFoldDB" id="A0A412TRQ0"/>
<dbReference type="RefSeq" id="WP_118160329.1">
    <property type="nucleotide sequence ID" value="NZ_CABJFF010000024.1"/>
</dbReference>
<dbReference type="Gene3D" id="2.60.120.260">
    <property type="entry name" value="Galactose-binding domain-like"/>
    <property type="match status" value="2"/>
</dbReference>
<dbReference type="EMBL" id="QRYC01000010">
    <property type="protein sequence ID" value="RGU56429.1"/>
    <property type="molecule type" value="Genomic_DNA"/>
</dbReference>
<name>A0A412TRQ0_9BACT</name>
<reference evidence="2 3" key="1">
    <citation type="submission" date="2018-08" db="EMBL/GenBank/DDBJ databases">
        <title>A genome reference for cultivated species of the human gut microbiota.</title>
        <authorList>
            <person name="Zou Y."/>
            <person name="Xue W."/>
            <person name="Luo G."/>
        </authorList>
    </citation>
    <scope>NUCLEOTIDE SEQUENCE [LARGE SCALE GENOMIC DNA]</scope>
    <source>
        <strain evidence="2 3">AF16-14</strain>
    </source>
</reference>